<proteinExistence type="predicted"/>
<comment type="caution">
    <text evidence="2">The sequence shown here is derived from an EMBL/GenBank/DDBJ whole genome shotgun (WGS) entry which is preliminary data.</text>
</comment>
<organism evidence="2 3">
    <name type="scientific">Paramecium primaurelia</name>
    <dbReference type="NCBI Taxonomy" id="5886"/>
    <lineage>
        <taxon>Eukaryota</taxon>
        <taxon>Sar</taxon>
        <taxon>Alveolata</taxon>
        <taxon>Ciliophora</taxon>
        <taxon>Intramacronucleata</taxon>
        <taxon>Oligohymenophorea</taxon>
        <taxon>Peniculida</taxon>
        <taxon>Parameciidae</taxon>
        <taxon>Paramecium</taxon>
    </lineage>
</organism>
<keyword evidence="3" id="KW-1185">Reference proteome</keyword>
<protein>
    <submittedName>
        <fullName evidence="2">Uncharacterized protein</fullName>
    </submittedName>
</protein>
<dbReference type="OMA" id="DEGNQQM"/>
<evidence type="ECO:0000313" key="2">
    <source>
        <dbReference type="EMBL" id="CAD8109254.1"/>
    </source>
</evidence>
<keyword evidence="1" id="KW-0175">Coiled coil</keyword>
<evidence type="ECO:0000313" key="3">
    <source>
        <dbReference type="Proteomes" id="UP000688137"/>
    </source>
</evidence>
<reference evidence="2" key="1">
    <citation type="submission" date="2021-01" db="EMBL/GenBank/DDBJ databases">
        <authorList>
            <consortium name="Genoscope - CEA"/>
            <person name="William W."/>
        </authorList>
    </citation>
    <scope>NUCLEOTIDE SEQUENCE</scope>
</reference>
<dbReference type="EMBL" id="CAJJDM010000144">
    <property type="protein sequence ID" value="CAD8109254.1"/>
    <property type="molecule type" value="Genomic_DNA"/>
</dbReference>
<evidence type="ECO:0000256" key="1">
    <source>
        <dbReference type="SAM" id="Coils"/>
    </source>
</evidence>
<name>A0A8S1Q119_PARPR</name>
<feature type="coiled-coil region" evidence="1">
    <location>
        <begin position="21"/>
        <end position="62"/>
    </location>
</feature>
<gene>
    <name evidence="2" type="ORF">PPRIM_AZ9-3.1.T1400051</name>
</gene>
<dbReference type="AlphaFoldDB" id="A0A8S1Q119"/>
<dbReference type="Proteomes" id="UP000688137">
    <property type="component" value="Unassembled WGS sequence"/>
</dbReference>
<sequence length="227" mass="27311">MNQEPLENIIDRFQRDRQTIIDRMNERNQLFEKANQNYKSNLQRELETIKQTNKQAEQRDQEFRQYIIQLFKSYDEGNQQMKLTIQQTIQEKINYNDYLIRNYPLDNLKEKKELQEENILLRNQMESFIQQANTLAAQSIPLIEIQHKEQDDNLILDKYLGQYQETNIQQIQQNQIYSPQTNQQIFTKSTIQGQNQINQVKIQNQTTKKIEKDFLQEFMVPFGGKQG</sequence>
<accession>A0A8S1Q119</accession>